<dbReference type="EMBL" id="ADFV01133560">
    <property type="status" value="NOT_ANNOTATED_CDS"/>
    <property type="molecule type" value="Genomic_DNA"/>
</dbReference>
<dbReference type="EMBL" id="ADFV01133559">
    <property type="status" value="NOT_ANNOTATED_CDS"/>
    <property type="molecule type" value="Genomic_DNA"/>
</dbReference>
<dbReference type="Gene3D" id="2.30.30.570">
    <property type="match status" value="2"/>
</dbReference>
<dbReference type="InterPro" id="IPR021870">
    <property type="entry name" value="MVP_shoulder"/>
</dbReference>
<keyword evidence="7 9" id="KW-0687">Ribonucleoprotein</keyword>
<dbReference type="PANTHER" id="PTHR14165:SF3">
    <property type="entry name" value="MAJOR VAULT PROTEIN"/>
    <property type="match status" value="1"/>
</dbReference>
<evidence type="ECO:0000256" key="9">
    <source>
        <dbReference type="PROSITE-ProRule" id="PRU00571"/>
    </source>
</evidence>
<dbReference type="InterPro" id="IPR043023">
    <property type="entry name" value="MVP_rep_sf"/>
</dbReference>
<feature type="domain" description="Major vault protein repeat" evidence="15">
    <location>
        <begin position="270"/>
        <end position="309"/>
    </location>
</feature>
<evidence type="ECO:0000259" key="11">
    <source>
        <dbReference type="Pfam" id="PF01505"/>
    </source>
</evidence>
<dbReference type="HOGENOM" id="CLU_016171_0_0_1"/>
<dbReference type="GO" id="GO:1990904">
    <property type="term" value="C:ribonucleoprotein complex"/>
    <property type="evidence" value="ECO:0007669"/>
    <property type="project" value="UniProtKB-UniRule"/>
</dbReference>
<evidence type="ECO:0000256" key="10">
    <source>
        <dbReference type="SAM" id="MobiDB-lite"/>
    </source>
</evidence>
<dbReference type="Gene3D" id="2.30.30.550">
    <property type="entry name" value="Major Vault Protein repeat"/>
    <property type="match status" value="1"/>
</dbReference>
<dbReference type="InterPro" id="IPR043179">
    <property type="entry name" value="Vault_2_sf"/>
</dbReference>
<dbReference type="InterPro" id="IPR039059">
    <property type="entry name" value="MVP"/>
</dbReference>
<evidence type="ECO:0000256" key="2">
    <source>
        <dbReference type="ARBA" id="ARBA00004496"/>
    </source>
</evidence>
<evidence type="ECO:0000259" key="15">
    <source>
        <dbReference type="Pfam" id="PF17796"/>
    </source>
</evidence>
<dbReference type="FunFam" id="2.30.30.570:FF:000002">
    <property type="entry name" value="Major vault protein-alpha"/>
    <property type="match status" value="1"/>
</dbReference>
<dbReference type="Gene3D" id="6.20.380.10">
    <property type="match status" value="1"/>
</dbReference>
<dbReference type="FunCoup" id="G1R7M3">
    <property type="interactions" value="631"/>
</dbReference>
<dbReference type="InterPro" id="IPR002499">
    <property type="entry name" value="Vault_N"/>
</dbReference>
<evidence type="ECO:0000259" key="12">
    <source>
        <dbReference type="Pfam" id="PF11978"/>
    </source>
</evidence>
<organism evidence="16 17">
    <name type="scientific">Nomascus leucogenys</name>
    <name type="common">Northern white-cheeked gibbon</name>
    <name type="synonym">Hylobates leucogenys</name>
    <dbReference type="NCBI Taxonomy" id="61853"/>
    <lineage>
        <taxon>Eukaryota</taxon>
        <taxon>Metazoa</taxon>
        <taxon>Chordata</taxon>
        <taxon>Craniata</taxon>
        <taxon>Vertebrata</taxon>
        <taxon>Euteleostomi</taxon>
        <taxon>Mammalia</taxon>
        <taxon>Eutheria</taxon>
        <taxon>Euarchontoglires</taxon>
        <taxon>Primates</taxon>
        <taxon>Haplorrhini</taxon>
        <taxon>Catarrhini</taxon>
        <taxon>Hylobatidae</taxon>
        <taxon>Nomascus</taxon>
    </lineage>
</organism>
<dbReference type="PANTHER" id="PTHR14165">
    <property type="entry name" value="MAJOR VAULT PROTEIN"/>
    <property type="match status" value="1"/>
</dbReference>
<dbReference type="InterPro" id="IPR036013">
    <property type="entry name" value="Band_7/SPFH_dom_sf"/>
</dbReference>
<dbReference type="FunFam" id="2.30.30.550:FF:000001">
    <property type="entry name" value="major vault protein-like"/>
    <property type="match status" value="1"/>
</dbReference>
<keyword evidence="6" id="KW-0539">Nucleus</keyword>
<dbReference type="InterPro" id="IPR040989">
    <property type="entry name" value="Vault_3"/>
</dbReference>
<dbReference type="FunFam" id="2.30.30.570:FF:000001">
    <property type="entry name" value="major vault protein-like"/>
    <property type="match status" value="1"/>
</dbReference>
<sequence length="741" mass="81704">MATEEFIIRIPPYHYIHVLDQNSNVSRVEVGPKTYIRQDNERVLFAPMRMVTVPPRHYCTVANPVSRDAQGLVLFDVTGQVRLRHADLEIRLAQDPFPLYPGEVLEKFCLHRVPCLPAIALIPSDHHLPSPGTYIPRKEVEVVEIIQATIIRQNQALRLRARKECWDRDGKERVTGEEWLVTTVGAYLPAVFEEVLDLVDAVILTEKVGALGAVVAVSHDHATALQPGQQSETLSQKKQSRPGVVAHASGRIFLPSTLMGSVPPCPCPKVRAVIGSTYMLTQDEVLWEKELPPGVEELLNKGQDPLADRGEKDTAKILQPLAPRNKTRVVSYRVPHNAAVQVYDYREKRARVVFGPELVSLGPEEQFTVLSLSAGRPKRPHARRALCLLLGPDFFTDVITIETADHARLQLQLAYNWHFEVNDRKDPQETAKLFSVPDFVGDACKAIASRVRGAVTLEAKGPDGMALPRPRDQAVFPQNGLVVSSVDVQSVEPVDQRTRDALQRSVQLAIEITTNSQEAAAKHEAQRLEQEARGRLERQKILDQSEAEKARKELLELEALSMAVESTGTAKAEAESRAEAARIEGEGSVLQAKLKAQALAIETEAELQRVQKVRELELVYARAQLELEVSKAQQLAEVEVKKFKQMTEAIGPSTIRDLAVAGPEMQVKLLQSLGLKSTLITDGSTPINLFNTAFGLLGMGPEGQPLGRRVASGPSPREGISPQSAQAPQAPGDNHVVPVLR</sequence>
<dbReference type="FunFam" id="2.30.30.560:FF:000002">
    <property type="entry name" value="Major vault protein-alpha"/>
    <property type="match status" value="1"/>
</dbReference>
<reference evidence="16" key="3">
    <citation type="submission" date="2025-09" db="UniProtKB">
        <authorList>
            <consortium name="Ensembl"/>
        </authorList>
    </citation>
    <scope>IDENTIFICATION</scope>
</reference>
<dbReference type="Pfam" id="PF17796">
    <property type="entry name" value="Vault_4"/>
    <property type="match status" value="1"/>
</dbReference>
<dbReference type="eggNOG" id="ENOG502QPP0">
    <property type="taxonomic scope" value="Eukaryota"/>
</dbReference>
<dbReference type="GO" id="GO:0005634">
    <property type="term" value="C:nucleus"/>
    <property type="evidence" value="ECO:0007669"/>
    <property type="project" value="UniProtKB-SubCell"/>
</dbReference>
<dbReference type="InterPro" id="IPR041139">
    <property type="entry name" value="MVP_rep_dom"/>
</dbReference>
<feature type="domain" description="Major vault protein repeat" evidence="11">
    <location>
        <begin position="149"/>
        <end position="189"/>
    </location>
</feature>
<evidence type="ECO:0000256" key="5">
    <source>
        <dbReference type="ARBA" id="ARBA00022737"/>
    </source>
</evidence>
<dbReference type="InParanoid" id="G1R7M3"/>
<dbReference type="EMBL" id="ADFV01133558">
    <property type="status" value="NOT_ANNOTATED_CDS"/>
    <property type="molecule type" value="Genomic_DNA"/>
</dbReference>
<dbReference type="CDD" id="cd08825">
    <property type="entry name" value="MVP_shoulder"/>
    <property type="match status" value="1"/>
</dbReference>
<dbReference type="GeneTree" id="ENSGT00390000008969"/>
<dbReference type="Ensembl" id="ENSNLET00000009643.2">
    <property type="protein sequence ID" value="ENSNLEP00000009202.2"/>
    <property type="gene ID" value="ENSNLEG00000007564.3"/>
</dbReference>
<dbReference type="GO" id="GO:0072376">
    <property type="term" value="P:protein activation cascade"/>
    <property type="evidence" value="ECO:0007669"/>
    <property type="project" value="Ensembl"/>
</dbReference>
<keyword evidence="5" id="KW-0677">Repeat</keyword>
<proteinExistence type="predicted"/>
<dbReference type="Pfam" id="PF11978">
    <property type="entry name" value="MVP_shoulder"/>
    <property type="match status" value="1"/>
</dbReference>
<keyword evidence="17" id="KW-1185">Reference proteome</keyword>
<dbReference type="OMA" id="VTYRAPH"/>
<evidence type="ECO:0000256" key="3">
    <source>
        <dbReference type="ARBA" id="ARBA00018296"/>
    </source>
</evidence>
<dbReference type="Gene3D" id="2.30.30.560">
    <property type="match status" value="1"/>
</dbReference>
<evidence type="ECO:0000256" key="1">
    <source>
        <dbReference type="ARBA" id="ARBA00004123"/>
    </source>
</evidence>
<feature type="repeat" description="MVP" evidence="9">
    <location>
        <begin position="153"/>
        <end position="205"/>
    </location>
</feature>
<dbReference type="InterPro" id="IPR041134">
    <property type="entry name" value="Vault_2"/>
</dbReference>
<evidence type="ECO:0000259" key="14">
    <source>
        <dbReference type="Pfam" id="PF17795"/>
    </source>
</evidence>
<keyword evidence="4 9" id="KW-0963">Cytoplasm</keyword>
<evidence type="ECO:0000256" key="6">
    <source>
        <dbReference type="ARBA" id="ARBA00023242"/>
    </source>
</evidence>
<dbReference type="Proteomes" id="UP000001073">
    <property type="component" value="Chromosome 2"/>
</dbReference>
<name>G1R7M3_NOMLE</name>
<feature type="domain" description="Major vault protein shoulder" evidence="12">
    <location>
        <begin position="391"/>
        <end position="456"/>
    </location>
</feature>
<dbReference type="EMBL" id="ADFV01133557">
    <property type="status" value="NOT_ANNOTATED_CDS"/>
    <property type="molecule type" value="Genomic_DNA"/>
</dbReference>
<comment type="function">
    <text evidence="8">Required for normal vault structure. Vaults are multi-subunit structures that may act as scaffolds for proteins involved in signal transduction. Vaults may also play a role in nucleo-cytoplasmic transport. Down-regulates IFNG-mediated STAT1 signaling and subsequent activation of JAK. Down-regulates SRC activity and signaling through MAP kinases.</text>
</comment>
<evidence type="ECO:0000313" key="17">
    <source>
        <dbReference type="Proteomes" id="UP000001073"/>
    </source>
</evidence>
<protein>
    <recommendedName>
        <fullName evidence="3">Major vault protein</fullName>
    </recommendedName>
</protein>
<feature type="region of interest" description="Disordered" evidence="10">
    <location>
        <begin position="704"/>
        <end position="741"/>
    </location>
</feature>
<feature type="repeat" description="MVP" evidence="9">
    <location>
        <begin position="56"/>
        <end position="117"/>
    </location>
</feature>
<dbReference type="GO" id="GO:0008283">
    <property type="term" value="P:cell population proliferation"/>
    <property type="evidence" value="ECO:0007669"/>
    <property type="project" value="Ensembl"/>
</dbReference>
<dbReference type="PROSITE" id="PS51224">
    <property type="entry name" value="MVP"/>
    <property type="match status" value="2"/>
</dbReference>
<evidence type="ECO:0000313" key="16">
    <source>
        <dbReference type="Ensembl" id="ENSNLEP00000009202.2"/>
    </source>
</evidence>
<feature type="domain" description="Major vault protein repeat" evidence="13">
    <location>
        <begin position="50"/>
        <end position="107"/>
    </location>
</feature>
<dbReference type="Pfam" id="PF01505">
    <property type="entry name" value="Vault"/>
    <property type="match status" value="1"/>
</dbReference>
<evidence type="ECO:0000259" key="13">
    <source>
        <dbReference type="Pfam" id="PF17794"/>
    </source>
</evidence>
<accession>G1R7M3</accession>
<dbReference type="STRING" id="61853.ENSNLEP00000009202"/>
<reference evidence="16 17" key="1">
    <citation type="submission" date="2012-10" db="EMBL/GenBank/DDBJ databases">
        <authorList>
            <consortium name="Gibbon Genome Sequencing Consortium"/>
        </authorList>
    </citation>
    <scope>NUCLEOTIDE SEQUENCE [LARGE SCALE GENOMIC DNA]</scope>
</reference>
<feature type="domain" description="Major vault protein repeat" evidence="14">
    <location>
        <begin position="329"/>
        <end position="390"/>
    </location>
</feature>
<dbReference type="Pfam" id="PF17795">
    <property type="entry name" value="Vault_3"/>
    <property type="match status" value="1"/>
</dbReference>
<evidence type="ECO:0000256" key="7">
    <source>
        <dbReference type="ARBA" id="ARBA00023274"/>
    </source>
</evidence>
<dbReference type="Pfam" id="PF17794">
    <property type="entry name" value="Vault_2"/>
    <property type="match status" value="1"/>
</dbReference>
<comment type="subcellular location">
    <subcellularLocation>
        <location evidence="2 9">Cytoplasm</location>
    </subcellularLocation>
    <subcellularLocation>
        <location evidence="1">Nucleus</location>
    </subcellularLocation>
</comment>
<dbReference type="GO" id="GO:0005737">
    <property type="term" value="C:cytoplasm"/>
    <property type="evidence" value="ECO:0007669"/>
    <property type="project" value="UniProtKB-SubCell"/>
</dbReference>
<dbReference type="AlphaFoldDB" id="G1R7M3"/>
<dbReference type="Gene3D" id="3.30.479.30">
    <property type="entry name" value="Band 7 domain"/>
    <property type="match status" value="2"/>
</dbReference>
<evidence type="ECO:0000256" key="4">
    <source>
        <dbReference type="ARBA" id="ARBA00022490"/>
    </source>
</evidence>
<dbReference type="Gene3D" id="2.30.30.620">
    <property type="match status" value="1"/>
</dbReference>
<evidence type="ECO:0000256" key="8">
    <source>
        <dbReference type="ARBA" id="ARBA00025300"/>
    </source>
</evidence>
<gene>
    <name evidence="16" type="primary">MVP</name>
</gene>
<dbReference type="InterPro" id="IPR041136">
    <property type="entry name" value="Vault_4"/>
</dbReference>
<dbReference type="Gene3D" id="6.10.250.720">
    <property type="match status" value="1"/>
</dbReference>
<reference evidence="16" key="2">
    <citation type="submission" date="2025-08" db="UniProtKB">
        <authorList>
            <consortium name="Ensembl"/>
        </authorList>
    </citation>
    <scope>IDENTIFICATION</scope>
</reference>